<proteinExistence type="inferred from homology"/>
<evidence type="ECO:0000256" key="13">
    <source>
        <dbReference type="ARBA" id="ARBA00048639"/>
    </source>
</evidence>
<evidence type="ECO:0000256" key="4">
    <source>
        <dbReference type="ARBA" id="ARBA00005161"/>
    </source>
</evidence>
<dbReference type="GO" id="GO:0016020">
    <property type="term" value="C:membrane"/>
    <property type="evidence" value="ECO:0007669"/>
    <property type="project" value="UniProtKB-SubCell"/>
</dbReference>
<dbReference type="GO" id="GO:0044205">
    <property type="term" value="P:'de novo' UMP biosynthetic process"/>
    <property type="evidence" value="ECO:0007669"/>
    <property type="project" value="UniProtKB-UniPathway"/>
</dbReference>
<dbReference type="UniPathway" id="UPA00070">
    <property type="reaction ID" value="UER00946"/>
</dbReference>
<evidence type="ECO:0000256" key="9">
    <source>
        <dbReference type="ARBA" id="ARBA00022643"/>
    </source>
</evidence>
<evidence type="ECO:0000256" key="2">
    <source>
        <dbReference type="ARBA" id="ARBA00003125"/>
    </source>
</evidence>
<dbReference type="Proteomes" id="UP000033774">
    <property type="component" value="Unassembled WGS sequence"/>
</dbReference>
<protein>
    <recommendedName>
        <fullName evidence="7 14">Dihydroorotate dehydrogenase (quinone)</fullName>
        <ecNumber evidence="6 14">1.3.5.2</ecNumber>
    </recommendedName>
</protein>
<evidence type="ECO:0000256" key="12">
    <source>
        <dbReference type="ARBA" id="ARBA00023136"/>
    </source>
</evidence>
<evidence type="ECO:0000256" key="11">
    <source>
        <dbReference type="ARBA" id="ARBA00023002"/>
    </source>
</evidence>
<dbReference type="InterPro" id="IPR050074">
    <property type="entry name" value="DHO_dehydrogenase"/>
</dbReference>
<dbReference type="CDD" id="cd04738">
    <property type="entry name" value="DHOD_2_like"/>
    <property type="match status" value="1"/>
</dbReference>
<dbReference type="PIRSF" id="PIRSF000164">
    <property type="entry name" value="DHO_oxidase"/>
    <property type="match status" value="1"/>
</dbReference>
<dbReference type="GO" id="GO:0006207">
    <property type="term" value="P:'de novo' pyrimidine nucleobase biosynthetic process"/>
    <property type="evidence" value="ECO:0007669"/>
    <property type="project" value="UniProtKB-UniRule"/>
</dbReference>
<accession>A0A0F3IS43</accession>
<comment type="catalytic activity">
    <reaction evidence="13">
        <text>(S)-dihydroorotate + a quinone = orotate + a quinol</text>
        <dbReference type="Rhea" id="RHEA:30187"/>
        <dbReference type="ChEBI" id="CHEBI:24646"/>
        <dbReference type="ChEBI" id="CHEBI:30839"/>
        <dbReference type="ChEBI" id="CHEBI:30864"/>
        <dbReference type="ChEBI" id="CHEBI:132124"/>
        <dbReference type="EC" id="1.3.5.2"/>
    </reaction>
</comment>
<evidence type="ECO:0000256" key="1">
    <source>
        <dbReference type="ARBA" id="ARBA00001917"/>
    </source>
</evidence>
<comment type="pathway">
    <text evidence="4">Pyrimidine metabolism; UMP biosynthesis via de novo pathway; orotate from (S)-dihydroorotate (quinone route): step 1/1.</text>
</comment>
<name>A0A0F3IS43_9PROT</name>
<evidence type="ECO:0000256" key="14">
    <source>
        <dbReference type="NCBIfam" id="TIGR01036"/>
    </source>
</evidence>
<evidence type="ECO:0000256" key="6">
    <source>
        <dbReference type="ARBA" id="ARBA00012791"/>
    </source>
</evidence>
<evidence type="ECO:0000256" key="10">
    <source>
        <dbReference type="ARBA" id="ARBA00022975"/>
    </source>
</evidence>
<evidence type="ECO:0000256" key="8">
    <source>
        <dbReference type="ARBA" id="ARBA00022630"/>
    </source>
</evidence>
<keyword evidence="11" id="KW-0560">Oxidoreductase</keyword>
<keyword evidence="10" id="KW-0665">Pyrimidine biosynthesis</keyword>
<feature type="domain" description="Dihydroorotate dehydrogenase catalytic" evidence="15">
    <location>
        <begin position="44"/>
        <end position="335"/>
    </location>
</feature>
<dbReference type="EC" id="1.3.5.2" evidence="6 14"/>
<dbReference type="SUPFAM" id="SSF51395">
    <property type="entry name" value="FMN-linked oxidoreductases"/>
    <property type="match status" value="1"/>
</dbReference>
<dbReference type="GO" id="GO:0005737">
    <property type="term" value="C:cytoplasm"/>
    <property type="evidence" value="ECO:0007669"/>
    <property type="project" value="InterPro"/>
</dbReference>
<comment type="caution">
    <text evidence="16">The sequence shown here is derived from an EMBL/GenBank/DDBJ whole genome shotgun (WGS) entry which is preliminary data.</text>
</comment>
<dbReference type="InterPro" id="IPR005720">
    <property type="entry name" value="Dihydroorotate_DH_cat"/>
</dbReference>
<evidence type="ECO:0000259" key="15">
    <source>
        <dbReference type="Pfam" id="PF01180"/>
    </source>
</evidence>
<comment type="cofactor">
    <cofactor evidence="1">
        <name>FMN</name>
        <dbReference type="ChEBI" id="CHEBI:58210"/>
    </cofactor>
</comment>
<dbReference type="RefSeq" id="WP_045776038.1">
    <property type="nucleotide sequence ID" value="NZ_LAJY01000295.1"/>
</dbReference>
<evidence type="ECO:0000313" key="16">
    <source>
        <dbReference type="EMBL" id="KJV09373.1"/>
    </source>
</evidence>
<reference evidence="16 17" key="1">
    <citation type="submission" date="2015-03" db="EMBL/GenBank/DDBJ databases">
        <title>Draft genome sequence of Elstera litoralis.</title>
        <authorList>
            <person name="Rahalkar M.C."/>
            <person name="Dhakephalkar P.K."/>
            <person name="Pore S.D."/>
            <person name="Arora P."/>
            <person name="Kapse N.G."/>
            <person name="Pandit P.S."/>
        </authorList>
    </citation>
    <scope>NUCLEOTIDE SEQUENCE [LARGE SCALE GENOMIC DNA]</scope>
    <source>
        <strain evidence="16 17">Dia-1</strain>
    </source>
</reference>
<dbReference type="NCBIfam" id="NF003652">
    <property type="entry name" value="PRK05286.2-5"/>
    <property type="match status" value="1"/>
</dbReference>
<organism evidence="16 17">
    <name type="scientific">Elstera litoralis</name>
    <dbReference type="NCBI Taxonomy" id="552518"/>
    <lineage>
        <taxon>Bacteria</taxon>
        <taxon>Pseudomonadati</taxon>
        <taxon>Pseudomonadota</taxon>
        <taxon>Alphaproteobacteria</taxon>
        <taxon>Rhodospirillales</taxon>
        <taxon>Rhodospirillaceae</taxon>
        <taxon>Elstera</taxon>
    </lineage>
</organism>
<dbReference type="InterPro" id="IPR013785">
    <property type="entry name" value="Aldolase_TIM"/>
</dbReference>
<dbReference type="InterPro" id="IPR001295">
    <property type="entry name" value="Dihydroorotate_DH_CS"/>
</dbReference>
<dbReference type="GO" id="GO:0106430">
    <property type="term" value="F:dihydroorotate dehydrogenase (quinone) activity"/>
    <property type="evidence" value="ECO:0007669"/>
    <property type="project" value="UniProtKB-EC"/>
</dbReference>
<gene>
    <name evidence="16" type="ORF">VZ95_11920</name>
</gene>
<dbReference type="OrthoDB" id="9802377at2"/>
<comment type="function">
    <text evidence="2">Catalyzes the conversion of dihydroorotate to orotate with quinone as electron acceptor.</text>
</comment>
<dbReference type="PATRIC" id="fig|552518.3.peg.1939"/>
<comment type="similarity">
    <text evidence="5">Belongs to the dihydroorotate dehydrogenase family. Type 2 subfamily.</text>
</comment>
<evidence type="ECO:0000256" key="5">
    <source>
        <dbReference type="ARBA" id="ARBA00005359"/>
    </source>
</evidence>
<keyword evidence="8" id="KW-0285">Flavoprotein</keyword>
<keyword evidence="17" id="KW-1185">Reference proteome</keyword>
<dbReference type="NCBIfam" id="TIGR01036">
    <property type="entry name" value="pyrD_sub2"/>
    <property type="match status" value="1"/>
</dbReference>
<keyword evidence="12" id="KW-0472">Membrane</keyword>
<dbReference type="NCBIfam" id="NF003645">
    <property type="entry name" value="PRK05286.1-2"/>
    <property type="match status" value="1"/>
</dbReference>
<dbReference type="InterPro" id="IPR005719">
    <property type="entry name" value="Dihydroorotate_DH_2"/>
</dbReference>
<dbReference type="PROSITE" id="PS00911">
    <property type="entry name" value="DHODEHASE_1"/>
    <property type="match status" value="1"/>
</dbReference>
<keyword evidence="9" id="KW-0288">FMN</keyword>
<evidence type="ECO:0000256" key="7">
    <source>
        <dbReference type="ARBA" id="ARBA00018366"/>
    </source>
</evidence>
<dbReference type="EMBL" id="LAJY01000295">
    <property type="protein sequence ID" value="KJV09373.1"/>
    <property type="molecule type" value="Genomic_DNA"/>
</dbReference>
<comment type="subcellular location">
    <subcellularLocation>
        <location evidence="3">Membrane</location>
    </subcellularLocation>
</comment>
<sequence length="351" mass="37467">MIDLFPLARPFLHRMDPEEAHGLTLKLLAAGIVPQVPIPPLPRLVTHMFGRDLPHPLGLSAGFDKNARAFHQFPRLGVSFGEIGGVTPLPQIGNPRPRLFRLSEDQAIINRMGFNNEGMAAVAARFAARKAPGQIVGVNLASNADSADPANDFVLLARAFAPQADFLTLDISCPNTANGKMFLSPGPLRDLLERLAALFDTSGLKRPPLVAKIAPDIDEAGLDAVLEVLLEKGIDALTLSNTTLARPDTLRSSEKNERGGLSGPPLFAASTDILRKVFCRTRGSLPLIGVGGINSGADAYAKVKAGASALQLYTALVYQGPWAVRRILVELDRLLAHDGHARLSEAVGIEA</sequence>
<evidence type="ECO:0000256" key="3">
    <source>
        <dbReference type="ARBA" id="ARBA00004370"/>
    </source>
</evidence>
<dbReference type="InterPro" id="IPR012135">
    <property type="entry name" value="Dihydroorotate_DH_1_2"/>
</dbReference>
<dbReference type="PANTHER" id="PTHR48109:SF4">
    <property type="entry name" value="DIHYDROOROTATE DEHYDROGENASE (QUINONE), MITOCHONDRIAL"/>
    <property type="match status" value="1"/>
</dbReference>
<dbReference type="PROSITE" id="PS00912">
    <property type="entry name" value="DHODEHASE_2"/>
    <property type="match status" value="1"/>
</dbReference>
<dbReference type="Gene3D" id="3.20.20.70">
    <property type="entry name" value="Aldolase class I"/>
    <property type="match status" value="1"/>
</dbReference>
<evidence type="ECO:0000313" key="17">
    <source>
        <dbReference type="Proteomes" id="UP000033774"/>
    </source>
</evidence>
<dbReference type="Pfam" id="PF01180">
    <property type="entry name" value="DHO_dh"/>
    <property type="match status" value="1"/>
</dbReference>
<dbReference type="PANTHER" id="PTHR48109">
    <property type="entry name" value="DIHYDROOROTATE DEHYDROGENASE (QUINONE), MITOCHONDRIAL-RELATED"/>
    <property type="match status" value="1"/>
</dbReference>
<dbReference type="AlphaFoldDB" id="A0A0F3IS43"/>